<dbReference type="RefSeq" id="WP_188670637.1">
    <property type="nucleotide sequence ID" value="NZ_BMKA01000001.1"/>
</dbReference>
<organism evidence="1 2">
    <name type="scientific">Neptunicoccus cionae</name>
    <dbReference type="NCBI Taxonomy" id="2035344"/>
    <lineage>
        <taxon>Bacteria</taxon>
        <taxon>Pseudomonadati</taxon>
        <taxon>Pseudomonadota</taxon>
        <taxon>Alphaproteobacteria</taxon>
        <taxon>Rhodobacterales</taxon>
        <taxon>Paracoccaceae</taxon>
        <taxon>Neptunicoccus</taxon>
    </lineage>
</organism>
<protein>
    <submittedName>
        <fullName evidence="1">Sarcosine oxidase subunit gamma</fullName>
    </submittedName>
</protein>
<dbReference type="SUPFAM" id="SSF103025">
    <property type="entry name" value="Folate-binding domain"/>
    <property type="match status" value="1"/>
</dbReference>
<dbReference type="AlphaFoldDB" id="A0A916QTB1"/>
<name>A0A916QTB1_9RHOB</name>
<keyword evidence="2" id="KW-1185">Reference proteome</keyword>
<proteinExistence type="predicted"/>
<gene>
    <name evidence="1" type="ORF">GCM10011498_05280</name>
</gene>
<dbReference type="InterPro" id="IPR027266">
    <property type="entry name" value="TrmE/GcvT-like"/>
</dbReference>
<comment type="caution">
    <text evidence="1">The sequence shown here is derived from an EMBL/GenBank/DDBJ whole genome shotgun (WGS) entry which is preliminary data.</text>
</comment>
<dbReference type="InterPro" id="IPR007375">
    <property type="entry name" value="SoxG"/>
</dbReference>
<evidence type="ECO:0000313" key="2">
    <source>
        <dbReference type="Proteomes" id="UP000628017"/>
    </source>
</evidence>
<evidence type="ECO:0000313" key="1">
    <source>
        <dbReference type="EMBL" id="GGA08335.1"/>
    </source>
</evidence>
<reference evidence="1" key="2">
    <citation type="submission" date="2020-09" db="EMBL/GenBank/DDBJ databases">
        <authorList>
            <person name="Sun Q."/>
            <person name="Zhou Y."/>
        </authorList>
    </citation>
    <scope>NUCLEOTIDE SEQUENCE</scope>
    <source>
        <strain evidence="1">CGMCC 1.15880</strain>
    </source>
</reference>
<dbReference type="Pfam" id="PF04268">
    <property type="entry name" value="SoxG"/>
    <property type="match status" value="1"/>
</dbReference>
<sequence length="191" mass="20064">MSDAVSVVNGAQFDGAVQVRDAGLVGMVTLRGDLDSQELAKAVKSAIGLTLPDARGVKAGTKGGVAWMSPDELLLFCDYDEADALVAKLDKALAGEHFLAVNGSDARASFTLTGAGVREVIAKGSPADLSPEAFKQGEMRRSRLGQVAVAFWLSAPDTMELVCFRSVGAFVYDWLCVAAAEDTLPEYFNAG</sequence>
<dbReference type="Gene3D" id="3.30.1360.120">
    <property type="entry name" value="Probable tRNA modification gtpase trme, domain 1"/>
    <property type="match status" value="1"/>
</dbReference>
<dbReference type="EMBL" id="BMKA01000001">
    <property type="protein sequence ID" value="GGA08335.1"/>
    <property type="molecule type" value="Genomic_DNA"/>
</dbReference>
<dbReference type="Gene3D" id="3.30.70.1520">
    <property type="entry name" value="Heterotetrameric sarcosine oxidase"/>
    <property type="match status" value="1"/>
</dbReference>
<accession>A0A916QTB1</accession>
<dbReference type="Proteomes" id="UP000628017">
    <property type="component" value="Unassembled WGS sequence"/>
</dbReference>
<reference evidence="1" key="1">
    <citation type="journal article" date="2014" name="Int. J. Syst. Evol. Microbiol.">
        <title>Complete genome sequence of Corynebacterium casei LMG S-19264T (=DSM 44701T), isolated from a smear-ripened cheese.</title>
        <authorList>
            <consortium name="US DOE Joint Genome Institute (JGI-PGF)"/>
            <person name="Walter F."/>
            <person name="Albersmeier A."/>
            <person name="Kalinowski J."/>
            <person name="Ruckert C."/>
        </authorList>
    </citation>
    <scope>NUCLEOTIDE SEQUENCE</scope>
    <source>
        <strain evidence="1">CGMCC 1.15880</strain>
    </source>
</reference>